<gene>
    <name evidence="17" type="primary">LOC108270092</name>
</gene>
<dbReference type="InterPro" id="IPR000719">
    <property type="entry name" value="Prot_kinase_dom"/>
</dbReference>
<evidence type="ECO:0000256" key="12">
    <source>
        <dbReference type="ARBA" id="ARBA00047899"/>
    </source>
</evidence>
<keyword evidence="4" id="KW-0813">Transport</keyword>
<dbReference type="GO" id="GO:0007346">
    <property type="term" value="P:regulation of mitotic cell cycle"/>
    <property type="evidence" value="ECO:0007669"/>
    <property type="project" value="TreeGrafter"/>
</dbReference>
<dbReference type="RefSeq" id="XP_017331912.1">
    <property type="nucleotide sequence ID" value="XM_017476423.3"/>
</dbReference>
<dbReference type="GO" id="GO:0016192">
    <property type="term" value="P:vesicle-mediated transport"/>
    <property type="evidence" value="ECO:0007669"/>
    <property type="project" value="UniProtKB-KW"/>
</dbReference>
<dbReference type="PROSITE" id="PS50011">
    <property type="entry name" value="PROTEIN_KINASE_DOM"/>
    <property type="match status" value="1"/>
</dbReference>
<dbReference type="InterPro" id="IPR051138">
    <property type="entry name" value="PIM_Ser/Thr_kinase"/>
</dbReference>
<dbReference type="Pfam" id="PF00069">
    <property type="entry name" value="Pkinase"/>
    <property type="match status" value="1"/>
</dbReference>
<keyword evidence="5" id="KW-0723">Serine/threonine-protein kinase</keyword>
<evidence type="ECO:0000313" key="16">
    <source>
        <dbReference type="Proteomes" id="UP000221080"/>
    </source>
</evidence>
<dbReference type="Proteomes" id="UP000221080">
    <property type="component" value="Chromosome 9"/>
</dbReference>
<dbReference type="CDD" id="cd14005">
    <property type="entry name" value="STKc_PIM"/>
    <property type="match status" value="1"/>
</dbReference>
<dbReference type="PROSITE" id="PS00107">
    <property type="entry name" value="PROTEIN_KINASE_ATP"/>
    <property type="match status" value="1"/>
</dbReference>
<dbReference type="Gene3D" id="3.30.200.20">
    <property type="entry name" value="Phosphorylase Kinase, domain 1"/>
    <property type="match status" value="1"/>
</dbReference>
<comment type="subcellular location">
    <subcellularLocation>
        <location evidence="1">Endoplasmic reticulum</location>
    </subcellularLocation>
</comment>
<dbReference type="GO" id="GO:0005783">
    <property type="term" value="C:endoplasmic reticulum"/>
    <property type="evidence" value="ECO:0007669"/>
    <property type="project" value="UniProtKB-SubCell"/>
</dbReference>
<evidence type="ECO:0000256" key="11">
    <source>
        <dbReference type="ARBA" id="ARBA00022892"/>
    </source>
</evidence>
<dbReference type="PANTHER" id="PTHR22984:SF11">
    <property type="entry name" value="AURORA KINASE-RELATED"/>
    <property type="match status" value="1"/>
</dbReference>
<dbReference type="InterPro" id="IPR024298">
    <property type="entry name" value="Sec16_Sec23-bd"/>
</dbReference>
<dbReference type="InterPro" id="IPR011009">
    <property type="entry name" value="Kinase-like_dom_sf"/>
</dbReference>
<evidence type="ECO:0000256" key="1">
    <source>
        <dbReference type="ARBA" id="ARBA00004240"/>
    </source>
</evidence>
<dbReference type="GO" id="GO:0004674">
    <property type="term" value="F:protein serine/threonine kinase activity"/>
    <property type="evidence" value="ECO:0007669"/>
    <property type="project" value="UniProtKB-KW"/>
</dbReference>
<evidence type="ECO:0000256" key="3">
    <source>
        <dbReference type="ARBA" id="ARBA00012513"/>
    </source>
</evidence>
<dbReference type="EC" id="2.7.11.1" evidence="3"/>
<dbReference type="Pfam" id="PF12931">
    <property type="entry name" value="TPR_Sec16"/>
    <property type="match status" value="1"/>
</dbReference>
<dbReference type="PROSITE" id="PS00108">
    <property type="entry name" value="PROTEIN_KINASE_ST"/>
    <property type="match status" value="1"/>
</dbReference>
<dbReference type="GeneID" id="108270092"/>
<evidence type="ECO:0000256" key="5">
    <source>
        <dbReference type="ARBA" id="ARBA00022527"/>
    </source>
</evidence>
<dbReference type="AlphaFoldDB" id="A0A2D0RN26"/>
<feature type="binding site" evidence="14">
    <location>
        <position position="459"/>
    </location>
    <ligand>
        <name>ATP</name>
        <dbReference type="ChEBI" id="CHEBI:30616"/>
    </ligand>
</feature>
<evidence type="ECO:0000256" key="4">
    <source>
        <dbReference type="ARBA" id="ARBA00022448"/>
    </source>
</evidence>
<evidence type="ECO:0000256" key="2">
    <source>
        <dbReference type="ARBA" id="ARBA00005505"/>
    </source>
</evidence>
<evidence type="ECO:0000256" key="6">
    <source>
        <dbReference type="ARBA" id="ARBA00022679"/>
    </source>
</evidence>
<dbReference type="Gene3D" id="1.10.510.10">
    <property type="entry name" value="Transferase(Phosphotransferase) domain 1"/>
    <property type="match status" value="1"/>
</dbReference>
<comment type="catalytic activity">
    <reaction evidence="12">
        <text>L-threonyl-[protein] + ATP = O-phospho-L-threonyl-[protein] + ADP + H(+)</text>
        <dbReference type="Rhea" id="RHEA:46608"/>
        <dbReference type="Rhea" id="RHEA-COMP:11060"/>
        <dbReference type="Rhea" id="RHEA-COMP:11605"/>
        <dbReference type="ChEBI" id="CHEBI:15378"/>
        <dbReference type="ChEBI" id="CHEBI:30013"/>
        <dbReference type="ChEBI" id="CHEBI:30616"/>
        <dbReference type="ChEBI" id="CHEBI:61977"/>
        <dbReference type="ChEBI" id="CHEBI:456216"/>
        <dbReference type="EC" id="2.7.11.1"/>
    </reaction>
</comment>
<keyword evidence="6" id="KW-0808">Transferase</keyword>
<comment type="similarity">
    <text evidence="2">Belongs to the protein kinase superfamily. CAMK Ser/Thr protein kinase family. PIM subfamily.</text>
</comment>
<evidence type="ECO:0000256" key="13">
    <source>
        <dbReference type="ARBA" id="ARBA00048679"/>
    </source>
</evidence>
<accession>A0A2D0RN26</accession>
<feature type="domain" description="Protein kinase" evidence="15">
    <location>
        <begin position="426"/>
        <end position="682"/>
    </location>
</feature>
<protein>
    <recommendedName>
        <fullName evidence="3">non-specific serine/threonine protein kinase</fullName>
        <ecNumber evidence="3">2.7.11.1</ecNumber>
    </recommendedName>
</protein>
<evidence type="ECO:0000259" key="15">
    <source>
        <dbReference type="PROSITE" id="PS50011"/>
    </source>
</evidence>
<keyword evidence="9" id="KW-0256">Endoplasmic reticulum</keyword>
<evidence type="ECO:0000313" key="17">
    <source>
        <dbReference type="RefSeq" id="XP_017331912.1"/>
    </source>
</evidence>
<name>A0A2D0RN26_ICTPU</name>
<keyword evidence="7 14" id="KW-0547">Nucleotide-binding</keyword>
<dbReference type="SMART" id="SM00220">
    <property type="entry name" value="S_TKc"/>
    <property type="match status" value="1"/>
</dbReference>
<dbReference type="KEGG" id="ipu:108270092"/>
<comment type="catalytic activity">
    <reaction evidence="13">
        <text>L-seryl-[protein] + ATP = O-phospho-L-seryl-[protein] + ADP + H(+)</text>
        <dbReference type="Rhea" id="RHEA:17989"/>
        <dbReference type="Rhea" id="RHEA-COMP:9863"/>
        <dbReference type="Rhea" id="RHEA-COMP:11604"/>
        <dbReference type="ChEBI" id="CHEBI:15378"/>
        <dbReference type="ChEBI" id="CHEBI:29999"/>
        <dbReference type="ChEBI" id="CHEBI:30616"/>
        <dbReference type="ChEBI" id="CHEBI:83421"/>
        <dbReference type="ChEBI" id="CHEBI:456216"/>
        <dbReference type="EC" id="2.7.11.1"/>
    </reaction>
</comment>
<evidence type="ECO:0000256" key="14">
    <source>
        <dbReference type="PROSITE-ProRule" id="PRU10141"/>
    </source>
</evidence>
<proteinExistence type="inferred from homology"/>
<keyword evidence="11" id="KW-0931">ER-Golgi transport</keyword>
<dbReference type="GO" id="GO:0043066">
    <property type="term" value="P:negative regulation of apoptotic process"/>
    <property type="evidence" value="ECO:0007669"/>
    <property type="project" value="TreeGrafter"/>
</dbReference>
<evidence type="ECO:0000256" key="7">
    <source>
        <dbReference type="ARBA" id="ARBA00022741"/>
    </source>
</evidence>
<evidence type="ECO:0000256" key="8">
    <source>
        <dbReference type="ARBA" id="ARBA00022777"/>
    </source>
</evidence>
<dbReference type="InterPro" id="IPR008271">
    <property type="entry name" value="Ser/Thr_kinase_AS"/>
</dbReference>
<sequence>MALVQLMSHCGRKKNIYYQNTESQSFYVALTVCLTLGKPVILCDTDYLCDQWMSHHDLEIATFPGPLLSKKMKKEDLLDFIRRRTHECLIKDDIPDQQAAYVFWLIMEKFCTQNGNVMMTDITPLLWMGYSAYKNKLGDLETEDHWCLLLARRLSNSNDAEDELRESVIKIGDTLASRGQIYPAHVCYVVAQVELDSYNDRTSFSLIGSGGLPFGKSAMREAFERTEVYEYALWLNSGFTQPNFQIFKLLHARRLADSGHSAQARNYCRTIATAVATFPSNITVILMSRLIRLSEELYRGKAKEPNWLVNLRYLCLHKVEQIPGKDYIIPEQQEVWDVDSQSQGLLTAEKFTLHLTAMELQAEMWDEDSDSDGSLMPETSTTYVNTSELQPEVWDVDSEVQEMPTFHPSCLKFLTEPEAQRFLALYTVGDMLGSGGFGTVYEGTCKKDGQQVAIKYIAKDASDFYIPIPGESCKLLLEVALMQIVSKPPHNKNVLQLLDWFDMPDCFLLVLERPVPCMDVYNLCMSQKGVLDEPLAKIIMRQVVEAARYCHNRGVFHRDIKAENLLFNTDTMEVKLIDFGCGDLWQDTPYEEYAGTPDFWPPEWILQQEYNAYPATVWSLGILLFSIVCGEMPFMTDEEVVAGTLQFKPGLSKACHHLIEWCLEQDPNKRPSLQQISEHEWFTEDL</sequence>
<reference evidence="17" key="2">
    <citation type="submission" date="2025-08" db="UniProtKB">
        <authorList>
            <consortium name="RefSeq"/>
        </authorList>
    </citation>
    <scope>IDENTIFICATION</scope>
    <source>
        <tissue evidence="17">Blood</tissue>
    </source>
</reference>
<keyword evidence="8" id="KW-0418">Kinase</keyword>
<evidence type="ECO:0000256" key="9">
    <source>
        <dbReference type="ARBA" id="ARBA00022824"/>
    </source>
</evidence>
<keyword evidence="16" id="KW-1185">Reference proteome</keyword>
<dbReference type="InterPro" id="IPR017441">
    <property type="entry name" value="Protein_kinase_ATP_BS"/>
</dbReference>
<organism evidence="16 17">
    <name type="scientific">Ictalurus punctatus</name>
    <name type="common">Channel catfish</name>
    <name type="synonym">Silurus punctatus</name>
    <dbReference type="NCBI Taxonomy" id="7998"/>
    <lineage>
        <taxon>Eukaryota</taxon>
        <taxon>Metazoa</taxon>
        <taxon>Chordata</taxon>
        <taxon>Craniata</taxon>
        <taxon>Vertebrata</taxon>
        <taxon>Euteleostomi</taxon>
        <taxon>Actinopterygii</taxon>
        <taxon>Neopterygii</taxon>
        <taxon>Teleostei</taxon>
        <taxon>Ostariophysi</taxon>
        <taxon>Siluriformes</taxon>
        <taxon>Ictaluridae</taxon>
        <taxon>Ictalurus</taxon>
    </lineage>
</organism>
<dbReference type="OrthoDB" id="9984829at2759"/>
<dbReference type="GO" id="GO:0005524">
    <property type="term" value="F:ATP binding"/>
    <property type="evidence" value="ECO:0007669"/>
    <property type="project" value="UniProtKB-UniRule"/>
</dbReference>
<evidence type="ECO:0000256" key="10">
    <source>
        <dbReference type="ARBA" id="ARBA00022840"/>
    </source>
</evidence>
<keyword evidence="10 14" id="KW-0067">ATP-binding</keyword>
<dbReference type="PANTHER" id="PTHR22984">
    <property type="entry name" value="SERINE/THREONINE-PROTEIN KINASE PIM"/>
    <property type="match status" value="1"/>
</dbReference>
<reference evidence="16" key="1">
    <citation type="journal article" date="2016" name="Nat. Commun.">
        <title>The channel catfish genome sequence provides insights into the evolution of scale formation in teleosts.</title>
        <authorList>
            <person name="Liu Z."/>
            <person name="Liu S."/>
            <person name="Yao J."/>
            <person name="Bao L."/>
            <person name="Zhang J."/>
            <person name="Li Y."/>
            <person name="Jiang C."/>
            <person name="Sun L."/>
            <person name="Wang R."/>
            <person name="Zhang Y."/>
            <person name="Zhou T."/>
            <person name="Zeng Q."/>
            <person name="Fu Q."/>
            <person name="Gao S."/>
            <person name="Li N."/>
            <person name="Koren S."/>
            <person name="Jiang Y."/>
            <person name="Zimin A."/>
            <person name="Xu P."/>
            <person name="Phillippy A.M."/>
            <person name="Geng X."/>
            <person name="Song L."/>
            <person name="Sun F."/>
            <person name="Li C."/>
            <person name="Wang X."/>
            <person name="Chen A."/>
            <person name="Jin Y."/>
            <person name="Yuan Z."/>
            <person name="Yang Y."/>
            <person name="Tan S."/>
            <person name="Peatman E."/>
            <person name="Lu J."/>
            <person name="Qin Z."/>
            <person name="Dunham R."/>
            <person name="Li Z."/>
            <person name="Sonstegard T."/>
            <person name="Feng J."/>
            <person name="Danzmann R.G."/>
            <person name="Schroeder S."/>
            <person name="Scheffler B."/>
            <person name="Duke M.V."/>
            <person name="Ballard L."/>
            <person name="Kucuktas H."/>
            <person name="Kaltenboeck L."/>
            <person name="Liu H."/>
            <person name="Armbruster J."/>
            <person name="Xie Y."/>
            <person name="Kirby M.L."/>
            <person name="Tian Y."/>
            <person name="Flanagan M.E."/>
            <person name="Mu W."/>
            <person name="Waldbieser G.C."/>
        </authorList>
    </citation>
    <scope>NUCLEOTIDE SEQUENCE [LARGE SCALE GENOMIC DNA]</scope>
    <source>
        <strain evidence="16">SDA103</strain>
    </source>
</reference>
<dbReference type="SUPFAM" id="SSF56112">
    <property type="entry name" value="Protein kinase-like (PK-like)"/>
    <property type="match status" value="1"/>
</dbReference>